<comment type="subcellular location">
    <subcellularLocation>
        <location evidence="1">Nucleus</location>
    </subcellularLocation>
</comment>
<evidence type="ECO:0000256" key="3">
    <source>
        <dbReference type="ARBA" id="ARBA00023242"/>
    </source>
</evidence>
<accession>A0A1U7ZN45</accession>
<gene>
    <name evidence="7 8" type="primary">LOC104592360</name>
</gene>
<feature type="compositionally biased region" description="Polar residues" evidence="4">
    <location>
        <begin position="150"/>
        <end position="177"/>
    </location>
</feature>
<feature type="compositionally biased region" description="Polar residues" evidence="4">
    <location>
        <begin position="1"/>
        <end position="19"/>
    </location>
</feature>
<dbReference type="SMART" id="SM01114">
    <property type="entry name" value="CXC"/>
    <property type="match status" value="2"/>
</dbReference>
<evidence type="ECO:0000256" key="2">
    <source>
        <dbReference type="ARBA" id="ARBA00007267"/>
    </source>
</evidence>
<dbReference type="eggNOG" id="KOG1171">
    <property type="taxonomic scope" value="Eukaryota"/>
</dbReference>
<feature type="region of interest" description="Disordered" evidence="4">
    <location>
        <begin position="675"/>
        <end position="694"/>
    </location>
</feature>
<evidence type="ECO:0000313" key="8">
    <source>
        <dbReference type="RefSeq" id="XP_010249999.1"/>
    </source>
</evidence>
<keyword evidence="6" id="KW-1185">Reference proteome</keyword>
<feature type="region of interest" description="Disordered" evidence="4">
    <location>
        <begin position="1"/>
        <end position="20"/>
    </location>
</feature>
<keyword evidence="3" id="KW-0539">Nucleus</keyword>
<evidence type="ECO:0000313" key="6">
    <source>
        <dbReference type="Proteomes" id="UP000189703"/>
    </source>
</evidence>
<feature type="compositionally biased region" description="Polar residues" evidence="4">
    <location>
        <begin position="780"/>
        <end position="790"/>
    </location>
</feature>
<dbReference type="GO" id="GO:0005634">
    <property type="term" value="C:nucleus"/>
    <property type="evidence" value="ECO:0007669"/>
    <property type="project" value="UniProtKB-SubCell"/>
</dbReference>
<proteinExistence type="inferred from homology"/>
<feature type="region of interest" description="Disordered" evidence="4">
    <location>
        <begin position="922"/>
        <end position="956"/>
    </location>
</feature>
<organism evidence="6 8">
    <name type="scientific">Nelumbo nucifera</name>
    <name type="common">Sacred lotus</name>
    <dbReference type="NCBI Taxonomy" id="4432"/>
    <lineage>
        <taxon>Eukaryota</taxon>
        <taxon>Viridiplantae</taxon>
        <taxon>Streptophyta</taxon>
        <taxon>Embryophyta</taxon>
        <taxon>Tracheophyta</taxon>
        <taxon>Spermatophyta</taxon>
        <taxon>Magnoliopsida</taxon>
        <taxon>Proteales</taxon>
        <taxon>Nelumbonaceae</taxon>
        <taxon>Nelumbo</taxon>
    </lineage>
</organism>
<dbReference type="GO" id="GO:0003700">
    <property type="term" value="F:DNA-binding transcription factor activity"/>
    <property type="evidence" value="ECO:0007669"/>
    <property type="project" value="InterPro"/>
</dbReference>
<dbReference type="GeneID" id="104592360"/>
<dbReference type="Pfam" id="PF03638">
    <property type="entry name" value="TCR"/>
    <property type="match status" value="2"/>
</dbReference>
<evidence type="ECO:0000256" key="1">
    <source>
        <dbReference type="ARBA" id="ARBA00004123"/>
    </source>
</evidence>
<dbReference type="PANTHER" id="PTHR46159">
    <property type="entry name" value="PROTEIN TESMIN/TSO1-LIKE CXC 2"/>
    <property type="match status" value="1"/>
</dbReference>
<dbReference type="PANTHER" id="PTHR46159:SF6">
    <property type="entry name" value="OS12G0605300 PROTEIN"/>
    <property type="match status" value="1"/>
</dbReference>
<dbReference type="OrthoDB" id="6283463at2759"/>
<feature type="region of interest" description="Disordered" evidence="4">
    <location>
        <begin position="816"/>
        <end position="854"/>
    </location>
</feature>
<feature type="region of interest" description="Disordered" evidence="4">
    <location>
        <begin position="772"/>
        <end position="794"/>
    </location>
</feature>
<dbReference type="InterPro" id="IPR044522">
    <property type="entry name" value="TSO1-like"/>
</dbReference>
<evidence type="ECO:0000313" key="7">
    <source>
        <dbReference type="RefSeq" id="XP_010249998.1"/>
    </source>
</evidence>
<feature type="compositionally biased region" description="Low complexity" evidence="4">
    <location>
        <begin position="839"/>
        <end position="852"/>
    </location>
</feature>
<reference evidence="7 8" key="1">
    <citation type="submission" date="2025-04" db="UniProtKB">
        <authorList>
            <consortium name="RefSeq"/>
        </authorList>
    </citation>
    <scope>IDENTIFICATION</scope>
</reference>
<dbReference type="KEGG" id="nnu:104592360"/>
<dbReference type="PROSITE" id="PS51634">
    <property type="entry name" value="CRC"/>
    <property type="match status" value="1"/>
</dbReference>
<evidence type="ECO:0000259" key="5">
    <source>
        <dbReference type="PROSITE" id="PS51634"/>
    </source>
</evidence>
<dbReference type="RefSeq" id="XP_010249999.1">
    <property type="nucleotide sequence ID" value="XM_010251697.2"/>
</dbReference>
<dbReference type="AlphaFoldDB" id="A0A1U7ZN45"/>
<dbReference type="STRING" id="4432.A0A1U7ZN45"/>
<feature type="region of interest" description="Disordered" evidence="4">
    <location>
        <begin position="563"/>
        <end position="582"/>
    </location>
</feature>
<sequence length="984" mass="108757">MDSPENNRIVTTSSSSPPVQDSPFFNYLSNLSPIKTVKTVRVAQGFSEINFSAPAPVFTSPRINTKREASFLKRPQYFHSSNTEFSQNDDRVKMLIASSDVSGPSITEPMVDISNNIQKKCDSNDSPQVHSCSPSGYIDEYLADHVDADSPNSADSHLKQSNDTPQQIQNQCTSSEETVVKSDIEIDAKKDTDSRALACETSLEKSGRNYLGRSLLPIKLVETKDKQKDAERLSNESPCLLSEQVNDFVESDLSPELASATENDENLVDQVSTESTFIKSKKTEHETVGLESLDNERSTLSISVCHNKSQKVKLQNTEVRKQDKWDCTTEVLNESLHIAQADEDHDKNSGVISRRSFEKKMPQDLEAASQNRGTRRRCLQFEAAEAQRNILGTSHSCNSENSMDNLQLPAILEILDSSHLKSSATSSMRQPVKLSQPITSRLSRCAVENTEAHVDNVDRFVQKSGNALLSVPRPSGIGLHLNSIVNAAAMGSSATASMKFTEREHPRILEAKSEAVIDHHLPEDSKMISLATNTVENFSANTSDDQQESLAIVVVPSQKLKVAEHHMTPDAKRSASENADRFEEINQLSPKKKRKRASHTIEKEGCKRCNCKRSKCLKLYCECFAAGVYCAEPCACLECFNKPEYEDTVLGTRQQIESRNPLAFAPKIVRHVTESPANTGEDGNRMTPSSARHKRGCNCKKSMCLKKYCECYQAGVGCSDGCRCEGCKNVFGVKEGYGEITEMVYKRAGERWEDTSSEKLDKETIHDILDPEQFHPHNLSPLTPSFQYSSHGKDASKSRLPAIRCLPSPESDSIVLSSYGKSPVSPLKSNSNERRQKMSGDNFSTSSVSSNSRDCTKVSRTQLCHGSGRLSAIGSLRWRSSPITPISRLGGCELPQESDSDNRLFDILEDDTPDILKDTRTPIKAVKASSPNQKRVSPPHSRLHELRSSSSPGLKSGRKFILQAVPSFPPLTPYSEPKCSGTGK</sequence>
<protein>
    <submittedName>
        <fullName evidence="7 8">Uncharacterized protein LOC104592360 isoform X1</fullName>
    </submittedName>
</protein>
<dbReference type="Proteomes" id="UP000189703">
    <property type="component" value="Unplaced"/>
</dbReference>
<feature type="domain" description="CRC" evidence="5">
    <location>
        <begin position="605"/>
        <end position="732"/>
    </location>
</feature>
<dbReference type="InterPro" id="IPR033467">
    <property type="entry name" value="Tesmin/TSO1-like_CXC"/>
</dbReference>
<name>A0A1U7ZN45_NELNU</name>
<comment type="similarity">
    <text evidence="2">Belongs to the lin-54 family.</text>
</comment>
<dbReference type="InterPro" id="IPR005172">
    <property type="entry name" value="CRC"/>
</dbReference>
<evidence type="ECO:0000256" key="4">
    <source>
        <dbReference type="SAM" id="MobiDB-lite"/>
    </source>
</evidence>
<dbReference type="RefSeq" id="XP_010249998.1">
    <property type="nucleotide sequence ID" value="XM_010251696.2"/>
</dbReference>
<feature type="region of interest" description="Disordered" evidence="4">
    <location>
        <begin position="147"/>
        <end position="179"/>
    </location>
</feature>
<dbReference type="OMA" id="KVDCANS"/>